<protein>
    <submittedName>
        <fullName evidence="2">Mobile element protein</fullName>
    </submittedName>
</protein>
<dbReference type="AlphaFoldDB" id="A0A6J4TBP1"/>
<feature type="compositionally biased region" description="Low complexity" evidence="1">
    <location>
        <begin position="108"/>
        <end position="134"/>
    </location>
</feature>
<feature type="compositionally biased region" description="Low complexity" evidence="1">
    <location>
        <begin position="179"/>
        <end position="195"/>
    </location>
</feature>
<accession>A0A6J4TBP1</accession>
<proteinExistence type="predicted"/>
<feature type="region of interest" description="Disordered" evidence="1">
    <location>
        <begin position="12"/>
        <end position="238"/>
    </location>
</feature>
<feature type="compositionally biased region" description="Basic and acidic residues" evidence="1">
    <location>
        <begin position="218"/>
        <end position="229"/>
    </location>
</feature>
<reference evidence="2" key="1">
    <citation type="submission" date="2020-02" db="EMBL/GenBank/DDBJ databases">
        <authorList>
            <person name="Meier V. D."/>
        </authorList>
    </citation>
    <scope>NUCLEOTIDE SEQUENCE</scope>
    <source>
        <strain evidence="2">AVDCRST_MAG31</strain>
    </source>
</reference>
<gene>
    <name evidence="2" type="ORF">AVDCRST_MAG31-1451</name>
</gene>
<dbReference type="EMBL" id="CADCWA010000102">
    <property type="protein sequence ID" value="CAA9518811.1"/>
    <property type="molecule type" value="Genomic_DNA"/>
</dbReference>
<feature type="non-terminal residue" evidence="2">
    <location>
        <position position="238"/>
    </location>
</feature>
<evidence type="ECO:0000313" key="2">
    <source>
        <dbReference type="EMBL" id="CAA9518811.1"/>
    </source>
</evidence>
<sequence>ELAGPQVALCGAPLPGRGHQPGGVALLPLPARPAHGRGDAGRARHRRQPRDRAAMGAQVRPGVRQPDLPPAGPWRRQVAPGRSRHQDRRCHALALARGRPDRRRARRAGAGPARQAGGQAPAAQAPEAAMPGAARHGHRQAGQLRRREARGDALGGAPPAQRAEQPGGELAPADATTGAADEALQVAAAGAALPLRPRPDRQPFPPPPRPRHRRRVSRRQDARFRDLGGHQRGCCRGL</sequence>
<name>A0A6J4TBP1_9SPHN</name>
<organism evidence="2">
    <name type="scientific">uncultured Sphingomonas sp</name>
    <dbReference type="NCBI Taxonomy" id="158754"/>
    <lineage>
        <taxon>Bacteria</taxon>
        <taxon>Pseudomonadati</taxon>
        <taxon>Pseudomonadota</taxon>
        <taxon>Alphaproteobacteria</taxon>
        <taxon>Sphingomonadales</taxon>
        <taxon>Sphingomonadaceae</taxon>
        <taxon>Sphingomonas</taxon>
        <taxon>environmental samples</taxon>
    </lineage>
</organism>
<evidence type="ECO:0000256" key="1">
    <source>
        <dbReference type="SAM" id="MobiDB-lite"/>
    </source>
</evidence>
<feature type="non-terminal residue" evidence="2">
    <location>
        <position position="1"/>
    </location>
</feature>